<dbReference type="EMBL" id="CP022745">
    <property type="protein sequence ID" value="ASY44169.1"/>
    <property type="molecule type" value="Genomic_DNA"/>
</dbReference>
<accession>A0A249MSP5</accession>
<sequence length="135" mass="15040">MELSGIAMANSVFEQNVAAAEKQRGEAMPADLKQKVRIAMNEEIGAMMTELKRTALDGAAQIYADHFTAEELRRLAVISADPVMRKSQQLMPQMLPKLAQIGLKVAEDRKPIMQQKIKEVVDQWLATQERKGTSS</sequence>
<dbReference type="Proteomes" id="UP000217141">
    <property type="component" value="Chromosome I"/>
</dbReference>
<evidence type="ECO:0000313" key="1">
    <source>
        <dbReference type="EMBL" id="ASY44169.1"/>
    </source>
</evidence>
<reference evidence="1 2" key="1">
    <citation type="submission" date="2017-08" db="EMBL/GenBank/DDBJ databases">
        <title>Whole Genome Sequence of Sphingobium hydrophobicum C1: Insights into Adaption to the Electronic-waste Contaminated Sediment.</title>
        <authorList>
            <person name="Song D."/>
            <person name="Chen X."/>
            <person name="Xu M."/>
        </authorList>
    </citation>
    <scope>NUCLEOTIDE SEQUENCE [LARGE SCALE GENOMIC DNA]</scope>
    <source>
        <strain evidence="1 2">C1</strain>
    </source>
</reference>
<dbReference type="AlphaFoldDB" id="A0A249MSP5"/>
<dbReference type="KEGG" id="shyd:CJD35_06720"/>
<evidence type="ECO:0000313" key="2">
    <source>
        <dbReference type="Proteomes" id="UP000217141"/>
    </source>
</evidence>
<proteinExistence type="predicted"/>
<name>A0A249MSP5_SPHXE</name>
<organism evidence="1 2">
    <name type="scientific">Sphingobium xenophagum</name>
    <dbReference type="NCBI Taxonomy" id="121428"/>
    <lineage>
        <taxon>Bacteria</taxon>
        <taxon>Pseudomonadati</taxon>
        <taxon>Pseudomonadota</taxon>
        <taxon>Alphaproteobacteria</taxon>
        <taxon>Sphingomonadales</taxon>
        <taxon>Sphingomonadaceae</taxon>
        <taxon>Sphingobium</taxon>
    </lineage>
</organism>
<gene>
    <name evidence="1" type="ORF">CJD35_06720</name>
</gene>
<protein>
    <submittedName>
        <fullName evidence="1">DUF2059 domain-containing protein</fullName>
    </submittedName>
</protein>